<dbReference type="NCBIfam" id="TIGR00109">
    <property type="entry name" value="hemH"/>
    <property type="match status" value="1"/>
</dbReference>
<comment type="caution">
    <text evidence="9">The sequence shown here is derived from an EMBL/GenBank/DDBJ whole genome shotgun (WGS) entry which is preliminary data.</text>
</comment>
<evidence type="ECO:0000256" key="1">
    <source>
        <dbReference type="ARBA" id="ARBA00007718"/>
    </source>
</evidence>
<dbReference type="PANTHER" id="PTHR11108">
    <property type="entry name" value="FERROCHELATASE"/>
    <property type="match status" value="1"/>
</dbReference>
<dbReference type="Gene3D" id="3.40.50.1400">
    <property type="match status" value="2"/>
</dbReference>
<dbReference type="RefSeq" id="WP_283442301.1">
    <property type="nucleotide sequence ID" value="NZ_FXUL01000006.1"/>
</dbReference>
<reference evidence="9 10" key="1">
    <citation type="submission" date="2017-05" db="EMBL/GenBank/DDBJ databases">
        <authorList>
            <person name="Varghese N."/>
            <person name="Submissions S."/>
        </authorList>
    </citation>
    <scope>NUCLEOTIDE SEQUENCE [LARGE SCALE GENOMIC DNA]</scope>
    <source>
        <strain evidence="9 10">DSM 26001</strain>
    </source>
</reference>
<dbReference type="InterPro" id="IPR001015">
    <property type="entry name" value="Ferrochelatase"/>
</dbReference>
<keyword evidence="3 7" id="KW-0350">Heme biosynthesis</keyword>
<dbReference type="EMBL" id="FXUL01000006">
    <property type="protein sequence ID" value="SMP60041.1"/>
    <property type="molecule type" value="Genomic_DNA"/>
</dbReference>
<dbReference type="Pfam" id="PF00762">
    <property type="entry name" value="Ferrochelatase"/>
    <property type="match status" value="1"/>
</dbReference>
<gene>
    <name evidence="7" type="primary">hemH</name>
    <name evidence="9" type="ORF">SAMN06295970_106201</name>
</gene>
<organism evidence="9 10">
    <name type="scientific">Noviherbaspirillum suwonense</name>
    <dbReference type="NCBI Taxonomy" id="1224511"/>
    <lineage>
        <taxon>Bacteria</taxon>
        <taxon>Pseudomonadati</taxon>
        <taxon>Pseudomonadota</taxon>
        <taxon>Betaproteobacteria</taxon>
        <taxon>Burkholderiales</taxon>
        <taxon>Oxalobacteraceae</taxon>
        <taxon>Noviherbaspirillum</taxon>
    </lineage>
</organism>
<accession>A0ABY1Q583</accession>
<keyword evidence="5 7" id="KW-0627">Porphyrin biosynthesis</keyword>
<evidence type="ECO:0000256" key="7">
    <source>
        <dbReference type="HAMAP-Rule" id="MF_00323"/>
    </source>
</evidence>
<dbReference type="SUPFAM" id="SSF53800">
    <property type="entry name" value="Chelatase"/>
    <property type="match status" value="1"/>
</dbReference>
<keyword evidence="10" id="KW-1185">Reference proteome</keyword>
<dbReference type="EC" id="4.98.1.1" evidence="7"/>
<evidence type="ECO:0000256" key="5">
    <source>
        <dbReference type="ARBA" id="ARBA00023244"/>
    </source>
</evidence>
<feature type="binding site" evidence="7">
    <location>
        <position position="290"/>
    </location>
    <ligand>
        <name>Fe(2+)</name>
        <dbReference type="ChEBI" id="CHEBI:29033"/>
    </ligand>
</feature>
<dbReference type="CDD" id="cd03411">
    <property type="entry name" value="Ferrochelatase_N"/>
    <property type="match status" value="1"/>
</dbReference>
<name>A0ABY1Q583_9BURK</name>
<comment type="similarity">
    <text evidence="1 7 8">Belongs to the ferrochelatase family.</text>
</comment>
<evidence type="ECO:0000256" key="3">
    <source>
        <dbReference type="ARBA" id="ARBA00023133"/>
    </source>
</evidence>
<dbReference type="CDD" id="cd00419">
    <property type="entry name" value="Ferrochelatase_C"/>
    <property type="match status" value="1"/>
</dbReference>
<comment type="function">
    <text evidence="7">Catalyzes the ferrous insertion into protoporphyrin IX.</text>
</comment>
<dbReference type="InterPro" id="IPR033644">
    <property type="entry name" value="Ferrochelatase_C"/>
</dbReference>
<protein>
    <recommendedName>
        <fullName evidence="7">Ferrochelatase</fullName>
        <ecNumber evidence="7">4.98.1.1</ecNumber>
    </recommendedName>
    <alternativeName>
        <fullName evidence="7">Heme synthase</fullName>
    </alternativeName>
    <alternativeName>
        <fullName evidence="7">Protoheme ferro-lyase</fullName>
    </alternativeName>
</protein>
<evidence type="ECO:0000256" key="6">
    <source>
        <dbReference type="ARBA" id="ARBA00024536"/>
    </source>
</evidence>
<comment type="catalytic activity">
    <reaction evidence="7">
        <text>heme b + 2 H(+) = protoporphyrin IX + Fe(2+)</text>
        <dbReference type="Rhea" id="RHEA:22584"/>
        <dbReference type="ChEBI" id="CHEBI:15378"/>
        <dbReference type="ChEBI" id="CHEBI:29033"/>
        <dbReference type="ChEBI" id="CHEBI:57306"/>
        <dbReference type="ChEBI" id="CHEBI:60344"/>
        <dbReference type="EC" id="4.98.1.1"/>
    </reaction>
</comment>
<dbReference type="Proteomes" id="UP001158049">
    <property type="component" value="Unassembled WGS sequence"/>
</dbReference>
<sequence length="368" mass="41213">MRFEQEPAHHHGKPGRTAIVLVNLGTPDAPTAAAVRPYLKEFLSDPRVVEIPKAVWWFILNGAILPFRSKKSAHKYASIWTPEGSPLLVHTMRQATLLRGALGERGHQVEVVAAMRYGNPSLPSVLDKLRADGCQRLLVLPAYPQYSGTTTASTFDAVFSHYARVRNVPELRLVRNYHDDAGYIEALRQSVKKHWDKHGRPERLVMSFHGVPKRTLMLGDPYHCECHKTARLLATALGLSQQEYLVTFQSRFGKAEWLQPYTAPTLQKLAKEGLKRVDVMCPGFTSDCLETLEEIDMEVRSDFLTAGGAEYRYIPCLNENPAWIAALASISERHMQGWPTDADPVQRAARVQDAAIGRERALALGARD</sequence>
<feature type="binding site" evidence="7">
    <location>
        <position position="209"/>
    </location>
    <ligand>
        <name>Fe(2+)</name>
        <dbReference type="ChEBI" id="CHEBI:29033"/>
    </ligand>
</feature>
<evidence type="ECO:0000313" key="9">
    <source>
        <dbReference type="EMBL" id="SMP60041.1"/>
    </source>
</evidence>
<keyword evidence="4 7" id="KW-0456">Lyase</keyword>
<evidence type="ECO:0000256" key="4">
    <source>
        <dbReference type="ARBA" id="ARBA00023239"/>
    </source>
</evidence>
<dbReference type="InterPro" id="IPR033659">
    <property type="entry name" value="Ferrochelatase_N"/>
</dbReference>
<dbReference type="PANTHER" id="PTHR11108:SF1">
    <property type="entry name" value="FERROCHELATASE, MITOCHONDRIAL"/>
    <property type="match status" value="1"/>
</dbReference>
<keyword evidence="7" id="KW-0479">Metal-binding</keyword>
<comment type="subcellular location">
    <subcellularLocation>
        <location evidence="7">Cytoplasm</location>
    </subcellularLocation>
</comment>
<dbReference type="HAMAP" id="MF_00323">
    <property type="entry name" value="Ferrochelatase"/>
    <property type="match status" value="1"/>
</dbReference>
<comment type="pathway">
    <text evidence="7">Porphyrin-containing compound metabolism; protoheme biosynthesis; protoheme from protoporphyrin-IX: step 1/1.</text>
</comment>
<proteinExistence type="inferred from homology"/>
<evidence type="ECO:0000256" key="2">
    <source>
        <dbReference type="ARBA" id="ARBA00023004"/>
    </source>
</evidence>
<keyword evidence="7" id="KW-0963">Cytoplasm</keyword>
<comment type="catalytic activity">
    <reaction evidence="6">
        <text>Fe-coproporphyrin III + 2 H(+) = coproporphyrin III + Fe(2+)</text>
        <dbReference type="Rhea" id="RHEA:49572"/>
        <dbReference type="ChEBI" id="CHEBI:15378"/>
        <dbReference type="ChEBI" id="CHEBI:29033"/>
        <dbReference type="ChEBI" id="CHEBI:68438"/>
        <dbReference type="ChEBI" id="CHEBI:131725"/>
        <dbReference type="EC" id="4.99.1.9"/>
    </reaction>
    <physiologicalReaction direction="right-to-left" evidence="6">
        <dbReference type="Rhea" id="RHEA:49574"/>
    </physiologicalReaction>
</comment>
<evidence type="ECO:0000256" key="8">
    <source>
        <dbReference type="RuleBase" id="RU004185"/>
    </source>
</evidence>
<keyword evidence="2 7" id="KW-0408">Iron</keyword>
<evidence type="ECO:0000313" key="10">
    <source>
        <dbReference type="Proteomes" id="UP001158049"/>
    </source>
</evidence>